<evidence type="ECO:0000313" key="2">
    <source>
        <dbReference type="EMBL" id="MBT2186573.1"/>
    </source>
</evidence>
<comment type="caution">
    <text evidence="2">The sequence shown here is derived from an EMBL/GenBank/DDBJ whole genome shotgun (WGS) entry which is preliminary data.</text>
</comment>
<evidence type="ECO:0000313" key="3">
    <source>
        <dbReference type="Proteomes" id="UP001138757"/>
    </source>
</evidence>
<keyword evidence="3" id="KW-1185">Reference proteome</keyword>
<accession>A0A9X1DB78</accession>
<protein>
    <submittedName>
        <fullName evidence="2">Uncharacterized protein</fullName>
    </submittedName>
</protein>
<gene>
    <name evidence="2" type="ORF">KK488_06380</name>
</gene>
<organism evidence="2 3">
    <name type="scientific">Sphingobium nicotianae</name>
    <dbReference type="NCBI Taxonomy" id="2782607"/>
    <lineage>
        <taxon>Bacteria</taxon>
        <taxon>Pseudomonadati</taxon>
        <taxon>Pseudomonadota</taxon>
        <taxon>Alphaproteobacteria</taxon>
        <taxon>Sphingomonadales</taxon>
        <taxon>Sphingomonadaceae</taxon>
        <taxon>Sphingobium</taxon>
    </lineage>
</organism>
<dbReference type="EMBL" id="JAHGAW010000004">
    <property type="protein sequence ID" value="MBT2186573.1"/>
    <property type="molecule type" value="Genomic_DNA"/>
</dbReference>
<evidence type="ECO:0000256" key="1">
    <source>
        <dbReference type="SAM" id="MobiDB-lite"/>
    </source>
</evidence>
<dbReference type="AlphaFoldDB" id="A0A9X1DB78"/>
<dbReference type="Proteomes" id="UP001138757">
    <property type="component" value="Unassembled WGS sequence"/>
</dbReference>
<sequence>MSAAPGLATGKPGAEKPDEEGVVIREEGDMRPDFSQVTSRAAAEQLVKQGRLVRILIFPAEFGGEDVPENQTYVPPAIIEALDMVKCTMSRFIARGLIDWMSVTQAWHGESIVPARITFHCMNKGKGETKDSFTPSVDVW</sequence>
<name>A0A9X1DB78_9SPHN</name>
<dbReference type="RefSeq" id="WP_214622334.1">
    <property type="nucleotide sequence ID" value="NZ_JAHGAW010000004.1"/>
</dbReference>
<reference evidence="2" key="1">
    <citation type="submission" date="2021-05" db="EMBL/GenBank/DDBJ databases">
        <title>Genome of Sphingobium sp. strain.</title>
        <authorList>
            <person name="Fan R."/>
        </authorList>
    </citation>
    <scope>NUCLEOTIDE SEQUENCE</scope>
    <source>
        <strain evidence="2">H33</strain>
    </source>
</reference>
<feature type="region of interest" description="Disordered" evidence="1">
    <location>
        <begin position="1"/>
        <end position="30"/>
    </location>
</feature>
<proteinExistence type="predicted"/>